<evidence type="ECO:0008006" key="3">
    <source>
        <dbReference type="Google" id="ProtNLM"/>
    </source>
</evidence>
<proteinExistence type="predicted"/>
<dbReference type="Pfam" id="PF05910">
    <property type="entry name" value="DUF868"/>
    <property type="match status" value="1"/>
</dbReference>
<gene>
    <name evidence="1" type="ORF">IFM89_002095</name>
</gene>
<dbReference type="AlphaFoldDB" id="A0A835H0P3"/>
<name>A0A835H0P3_9MAGN</name>
<reference evidence="1 2" key="1">
    <citation type="submission" date="2020-10" db="EMBL/GenBank/DDBJ databases">
        <title>The Coptis chinensis genome and diversification of protoberbering-type alkaloids.</title>
        <authorList>
            <person name="Wang B."/>
            <person name="Shu S."/>
            <person name="Song C."/>
            <person name="Liu Y."/>
        </authorList>
    </citation>
    <scope>NUCLEOTIDE SEQUENCE [LARGE SCALE GENOMIC DNA]</scope>
    <source>
        <strain evidence="1">HL-2020</strain>
        <tissue evidence="1">Leaf</tissue>
    </source>
</reference>
<dbReference type="PANTHER" id="PTHR31972:SF48">
    <property type="entry name" value="OS04G0407500 PROTEIN"/>
    <property type="match status" value="1"/>
</dbReference>
<dbReference type="EMBL" id="JADFTS010000008">
    <property type="protein sequence ID" value="KAF9591140.1"/>
    <property type="molecule type" value="Genomic_DNA"/>
</dbReference>
<comment type="caution">
    <text evidence="1">The sequence shown here is derived from an EMBL/GenBank/DDBJ whole genome shotgun (WGS) entry which is preliminary data.</text>
</comment>
<dbReference type="OrthoDB" id="678233at2759"/>
<sequence length="308" mass="34912">MRDIASCFSEYSVTVSDASCSSASNLVCRRPGQAFRHPNLIPSIQNAVTCIYKANLSTQKQILISVTWCRNHIGQGLSIKVGDELSSTIKVNMDYRLFRRKKGNRTFESGNSTVEVLWDLSMARYDLGPEPTDGFYVAVMVDAELGLLLGSMGEELATKKFMTGVSIAKFSLVSRREHYYGNTLYCTKAQFCDTGTSHDILIRCSGEEYEGLKGPVLSVCVDKKKVILVRKLQWNFRGNRTIFVDGLLIDMMWDVHDWFFNPASGYAVFMFRTRSGLDSRLWLEEKVLQKEQDRVDQFSFLIYASKSP</sequence>
<dbReference type="PANTHER" id="PTHR31972">
    <property type="entry name" value="EXPRESSED PROTEIN"/>
    <property type="match status" value="1"/>
</dbReference>
<accession>A0A835H0P3</accession>
<organism evidence="1 2">
    <name type="scientific">Coptis chinensis</name>
    <dbReference type="NCBI Taxonomy" id="261450"/>
    <lineage>
        <taxon>Eukaryota</taxon>
        <taxon>Viridiplantae</taxon>
        <taxon>Streptophyta</taxon>
        <taxon>Embryophyta</taxon>
        <taxon>Tracheophyta</taxon>
        <taxon>Spermatophyta</taxon>
        <taxon>Magnoliopsida</taxon>
        <taxon>Ranunculales</taxon>
        <taxon>Ranunculaceae</taxon>
        <taxon>Coptidoideae</taxon>
        <taxon>Coptis</taxon>
    </lineage>
</organism>
<evidence type="ECO:0000313" key="2">
    <source>
        <dbReference type="Proteomes" id="UP000631114"/>
    </source>
</evidence>
<dbReference type="InterPro" id="IPR008586">
    <property type="entry name" value="DUF868_pln"/>
</dbReference>
<dbReference type="Proteomes" id="UP000631114">
    <property type="component" value="Unassembled WGS sequence"/>
</dbReference>
<evidence type="ECO:0000313" key="1">
    <source>
        <dbReference type="EMBL" id="KAF9591140.1"/>
    </source>
</evidence>
<protein>
    <recommendedName>
        <fullName evidence="3">DUF868 domain-containing protein</fullName>
    </recommendedName>
</protein>
<keyword evidence="2" id="KW-1185">Reference proteome</keyword>